<reference evidence="2 3" key="1">
    <citation type="journal article" date="2007" name="Nature">
        <title>Evolution of genes and genomes on the Drosophila phylogeny.</title>
        <authorList>
            <consortium name="Drosophila 12 Genomes Consortium"/>
            <person name="Clark A.G."/>
            <person name="Eisen M.B."/>
            <person name="Smith D.R."/>
            <person name="Bergman C.M."/>
            <person name="Oliver B."/>
            <person name="Markow T.A."/>
            <person name="Kaufman T.C."/>
            <person name="Kellis M."/>
            <person name="Gelbart W."/>
            <person name="Iyer V.N."/>
            <person name="Pollard D.A."/>
            <person name="Sackton T.B."/>
            <person name="Larracuente A.M."/>
            <person name="Singh N.D."/>
            <person name="Abad J.P."/>
            <person name="Abt D.N."/>
            <person name="Adryan B."/>
            <person name="Aguade M."/>
            <person name="Akashi H."/>
            <person name="Anderson W.W."/>
            <person name="Aquadro C.F."/>
            <person name="Ardell D.H."/>
            <person name="Arguello R."/>
            <person name="Artieri C.G."/>
            <person name="Barbash D.A."/>
            <person name="Barker D."/>
            <person name="Barsanti P."/>
            <person name="Batterham P."/>
            <person name="Batzoglou S."/>
            <person name="Begun D."/>
            <person name="Bhutkar A."/>
            <person name="Blanco E."/>
            <person name="Bosak S.A."/>
            <person name="Bradley R.K."/>
            <person name="Brand A.D."/>
            <person name="Brent M.R."/>
            <person name="Brooks A.N."/>
            <person name="Brown R.H."/>
            <person name="Butlin R.K."/>
            <person name="Caggese C."/>
            <person name="Calvi B.R."/>
            <person name="Bernardo de Carvalho A."/>
            <person name="Caspi A."/>
            <person name="Castrezana S."/>
            <person name="Celniker S.E."/>
            <person name="Chang J.L."/>
            <person name="Chapple C."/>
            <person name="Chatterji S."/>
            <person name="Chinwalla A."/>
            <person name="Civetta A."/>
            <person name="Clifton S.W."/>
            <person name="Comeron J.M."/>
            <person name="Costello J.C."/>
            <person name="Coyne J.A."/>
            <person name="Daub J."/>
            <person name="David R.G."/>
            <person name="Delcher A.L."/>
            <person name="Delehaunty K."/>
            <person name="Do C.B."/>
            <person name="Ebling H."/>
            <person name="Edwards K."/>
            <person name="Eickbush T."/>
            <person name="Evans J.D."/>
            <person name="Filipski A."/>
            <person name="Findeiss S."/>
            <person name="Freyhult E."/>
            <person name="Fulton L."/>
            <person name="Fulton R."/>
            <person name="Garcia A.C."/>
            <person name="Gardiner A."/>
            <person name="Garfield D.A."/>
            <person name="Garvin B.E."/>
            <person name="Gibson G."/>
            <person name="Gilbert D."/>
            <person name="Gnerre S."/>
            <person name="Godfrey J."/>
            <person name="Good R."/>
            <person name="Gotea V."/>
            <person name="Gravely B."/>
            <person name="Greenberg A.J."/>
            <person name="Griffiths-Jones S."/>
            <person name="Gross S."/>
            <person name="Guigo R."/>
            <person name="Gustafson E.A."/>
            <person name="Haerty W."/>
            <person name="Hahn M.W."/>
            <person name="Halligan D.L."/>
            <person name="Halpern A.L."/>
            <person name="Halter G.M."/>
            <person name="Han M.V."/>
            <person name="Heger A."/>
            <person name="Hillier L."/>
            <person name="Hinrichs A.S."/>
            <person name="Holmes I."/>
            <person name="Hoskins R.A."/>
            <person name="Hubisz M.J."/>
            <person name="Hultmark D."/>
            <person name="Huntley M.A."/>
            <person name="Jaffe D.B."/>
            <person name="Jagadeeshan S."/>
            <person name="Jeck W.R."/>
            <person name="Johnson J."/>
            <person name="Jones C.D."/>
            <person name="Jordan W.C."/>
            <person name="Karpen G.H."/>
            <person name="Kataoka E."/>
            <person name="Keightley P.D."/>
            <person name="Kheradpour P."/>
            <person name="Kirkness E.F."/>
            <person name="Koerich L.B."/>
            <person name="Kristiansen K."/>
            <person name="Kudrna D."/>
            <person name="Kulathinal R.J."/>
            <person name="Kumar S."/>
            <person name="Kwok R."/>
            <person name="Lander E."/>
            <person name="Langley C.H."/>
            <person name="Lapoint R."/>
            <person name="Lazzaro B.P."/>
            <person name="Lee S.J."/>
            <person name="Levesque L."/>
            <person name="Li R."/>
            <person name="Lin C.F."/>
            <person name="Lin M.F."/>
            <person name="Lindblad-Toh K."/>
            <person name="Llopart A."/>
            <person name="Long M."/>
            <person name="Low L."/>
            <person name="Lozovsky E."/>
            <person name="Lu J."/>
            <person name="Luo M."/>
            <person name="Machado C.A."/>
            <person name="Makalowski W."/>
            <person name="Marzo M."/>
            <person name="Matsuda M."/>
            <person name="Matzkin L."/>
            <person name="McAllister B."/>
            <person name="McBride C.S."/>
            <person name="McKernan B."/>
            <person name="McKernan K."/>
            <person name="Mendez-Lago M."/>
            <person name="Minx P."/>
            <person name="Mollenhauer M.U."/>
            <person name="Montooth K."/>
            <person name="Mount S.M."/>
            <person name="Mu X."/>
            <person name="Myers E."/>
            <person name="Negre B."/>
            <person name="Newfeld S."/>
            <person name="Nielsen R."/>
            <person name="Noor M.A."/>
            <person name="O'Grady P."/>
            <person name="Pachter L."/>
            <person name="Papaceit M."/>
            <person name="Parisi M.J."/>
            <person name="Parisi M."/>
            <person name="Parts L."/>
            <person name="Pedersen J.S."/>
            <person name="Pesole G."/>
            <person name="Phillippy A.M."/>
            <person name="Ponting C.P."/>
            <person name="Pop M."/>
            <person name="Porcelli D."/>
            <person name="Powell J.R."/>
            <person name="Prohaska S."/>
            <person name="Pruitt K."/>
            <person name="Puig M."/>
            <person name="Quesneville H."/>
            <person name="Ram K.R."/>
            <person name="Rand D."/>
            <person name="Rasmussen M.D."/>
            <person name="Reed L.K."/>
            <person name="Reenan R."/>
            <person name="Reily A."/>
            <person name="Remington K.A."/>
            <person name="Rieger T.T."/>
            <person name="Ritchie M.G."/>
            <person name="Robin C."/>
            <person name="Rogers Y.H."/>
            <person name="Rohde C."/>
            <person name="Rozas J."/>
            <person name="Rubenfield M.J."/>
            <person name="Ruiz A."/>
            <person name="Russo S."/>
            <person name="Salzberg S.L."/>
            <person name="Sanchez-Gracia A."/>
            <person name="Saranga D.J."/>
            <person name="Sato H."/>
            <person name="Schaeffer S.W."/>
            <person name="Schatz M.C."/>
            <person name="Schlenke T."/>
            <person name="Schwartz R."/>
            <person name="Segarra C."/>
            <person name="Singh R.S."/>
            <person name="Sirot L."/>
            <person name="Sirota M."/>
            <person name="Sisneros N.B."/>
            <person name="Smith C.D."/>
            <person name="Smith T.F."/>
            <person name="Spieth J."/>
            <person name="Stage D.E."/>
            <person name="Stark A."/>
            <person name="Stephan W."/>
            <person name="Strausberg R.L."/>
            <person name="Strempel S."/>
            <person name="Sturgill D."/>
            <person name="Sutton G."/>
            <person name="Sutton G.G."/>
            <person name="Tao W."/>
            <person name="Teichmann S."/>
            <person name="Tobari Y.N."/>
            <person name="Tomimura Y."/>
            <person name="Tsolas J.M."/>
            <person name="Valente V.L."/>
            <person name="Venter E."/>
            <person name="Venter J.C."/>
            <person name="Vicario S."/>
            <person name="Vieira F.G."/>
            <person name="Vilella A.J."/>
            <person name="Villasante A."/>
            <person name="Walenz B."/>
            <person name="Wang J."/>
            <person name="Wasserman M."/>
            <person name="Watts T."/>
            <person name="Wilson D."/>
            <person name="Wilson R.K."/>
            <person name="Wing R.A."/>
            <person name="Wolfner M.F."/>
            <person name="Wong A."/>
            <person name="Wong G.K."/>
            <person name="Wu C.I."/>
            <person name="Wu G."/>
            <person name="Yamamoto D."/>
            <person name="Yang H.P."/>
            <person name="Yang S.P."/>
            <person name="Yorke J.A."/>
            <person name="Yoshida K."/>
            <person name="Zdobnov E."/>
            <person name="Zhang P."/>
            <person name="Zhang Y."/>
            <person name="Zimin A.V."/>
            <person name="Baldwin J."/>
            <person name="Abdouelleil A."/>
            <person name="Abdulkadir J."/>
            <person name="Abebe A."/>
            <person name="Abera B."/>
            <person name="Abreu J."/>
            <person name="Acer S.C."/>
            <person name="Aftuck L."/>
            <person name="Alexander A."/>
            <person name="An P."/>
            <person name="Anderson E."/>
            <person name="Anderson S."/>
            <person name="Arachi H."/>
            <person name="Azer M."/>
            <person name="Bachantsang P."/>
            <person name="Barry A."/>
            <person name="Bayul T."/>
            <person name="Berlin A."/>
            <person name="Bessette D."/>
            <person name="Bloom T."/>
            <person name="Blye J."/>
            <person name="Boguslavskiy L."/>
            <person name="Bonnet C."/>
            <person name="Boukhgalter B."/>
            <person name="Bourzgui I."/>
            <person name="Brown A."/>
            <person name="Cahill P."/>
            <person name="Channer S."/>
            <person name="Cheshatsang Y."/>
            <person name="Chuda L."/>
            <person name="Citroen M."/>
            <person name="Collymore A."/>
            <person name="Cooke P."/>
            <person name="Costello M."/>
            <person name="D'Aco K."/>
            <person name="Daza R."/>
            <person name="De Haan G."/>
            <person name="DeGray S."/>
            <person name="DeMaso C."/>
            <person name="Dhargay N."/>
            <person name="Dooley K."/>
            <person name="Dooley E."/>
            <person name="Doricent M."/>
            <person name="Dorje P."/>
            <person name="Dorjee K."/>
            <person name="Dupes A."/>
            <person name="Elong R."/>
            <person name="Falk J."/>
            <person name="Farina A."/>
            <person name="Faro S."/>
            <person name="Ferguson D."/>
            <person name="Fisher S."/>
            <person name="Foley C.D."/>
            <person name="Franke A."/>
            <person name="Friedrich D."/>
            <person name="Gadbois L."/>
            <person name="Gearin G."/>
            <person name="Gearin C.R."/>
            <person name="Giannoukos G."/>
            <person name="Goode T."/>
            <person name="Graham J."/>
            <person name="Grandbois E."/>
            <person name="Grewal S."/>
            <person name="Gyaltsen K."/>
            <person name="Hafez N."/>
            <person name="Hagos B."/>
            <person name="Hall J."/>
            <person name="Henson C."/>
            <person name="Hollinger A."/>
            <person name="Honan T."/>
            <person name="Huard M.D."/>
            <person name="Hughes L."/>
            <person name="Hurhula B."/>
            <person name="Husby M.E."/>
            <person name="Kamat A."/>
            <person name="Kanga B."/>
            <person name="Kashin S."/>
            <person name="Khazanovich D."/>
            <person name="Kisner P."/>
            <person name="Lance K."/>
            <person name="Lara M."/>
            <person name="Lee W."/>
            <person name="Lennon N."/>
            <person name="Letendre F."/>
            <person name="LeVine R."/>
            <person name="Lipovsky A."/>
            <person name="Liu X."/>
            <person name="Liu J."/>
            <person name="Liu S."/>
            <person name="Lokyitsang T."/>
            <person name="Lokyitsang Y."/>
            <person name="Lubonja R."/>
            <person name="Lui A."/>
            <person name="MacDonald P."/>
            <person name="Magnisalis V."/>
            <person name="Maru K."/>
            <person name="Matthews C."/>
            <person name="McCusker W."/>
            <person name="McDonough S."/>
            <person name="Mehta T."/>
            <person name="Meldrim J."/>
            <person name="Meneus L."/>
            <person name="Mihai O."/>
            <person name="Mihalev A."/>
            <person name="Mihova T."/>
            <person name="Mittelman R."/>
            <person name="Mlenga V."/>
            <person name="Montmayeur A."/>
            <person name="Mulrain L."/>
            <person name="Navidi A."/>
            <person name="Naylor J."/>
            <person name="Negash T."/>
            <person name="Nguyen T."/>
            <person name="Nguyen N."/>
            <person name="Nicol R."/>
            <person name="Norbu C."/>
            <person name="Norbu N."/>
            <person name="Novod N."/>
            <person name="O'Neill B."/>
            <person name="Osman S."/>
            <person name="Markiewicz E."/>
            <person name="Oyono O.L."/>
            <person name="Patti C."/>
            <person name="Phunkhang P."/>
            <person name="Pierre F."/>
            <person name="Priest M."/>
            <person name="Raghuraman S."/>
            <person name="Rege F."/>
            <person name="Reyes R."/>
            <person name="Rise C."/>
            <person name="Rogov P."/>
            <person name="Ross K."/>
            <person name="Ryan E."/>
            <person name="Settipalli S."/>
            <person name="Shea T."/>
            <person name="Sherpa N."/>
            <person name="Shi L."/>
            <person name="Shih D."/>
            <person name="Sparrow T."/>
            <person name="Spaulding J."/>
            <person name="Stalker J."/>
            <person name="Stange-Thomann N."/>
            <person name="Stavropoulos S."/>
            <person name="Stone C."/>
            <person name="Strader C."/>
            <person name="Tesfaye S."/>
            <person name="Thomson T."/>
            <person name="Thoulutsang Y."/>
            <person name="Thoulutsang D."/>
            <person name="Topham K."/>
            <person name="Topping I."/>
            <person name="Tsamla T."/>
            <person name="Vassiliev H."/>
            <person name="Vo A."/>
            <person name="Wangchuk T."/>
            <person name="Wangdi T."/>
            <person name="Weiand M."/>
            <person name="Wilkinson J."/>
            <person name="Wilson A."/>
            <person name="Yadav S."/>
            <person name="Young G."/>
            <person name="Yu Q."/>
            <person name="Zembek L."/>
            <person name="Zhong D."/>
            <person name="Zimmer A."/>
            <person name="Zwirko Z."/>
            <person name="Jaffe D.B."/>
            <person name="Alvarez P."/>
            <person name="Brockman W."/>
            <person name="Butler J."/>
            <person name="Chin C."/>
            <person name="Gnerre S."/>
            <person name="Grabherr M."/>
            <person name="Kleber M."/>
            <person name="Mauceli E."/>
            <person name="MacCallum I."/>
        </authorList>
    </citation>
    <scope>NUCLEOTIDE SEQUENCE [LARGE SCALE GENOMIC DNA]</scope>
    <source>
        <strain evidence="3">white501</strain>
    </source>
</reference>
<dbReference type="HOGENOM" id="CLU_1908909_0_0_1"/>
<keyword evidence="3" id="KW-1185">Reference proteome</keyword>
<dbReference type="EMBL" id="CM000364">
    <property type="protein sequence ID" value="EDX13577.1"/>
    <property type="molecule type" value="Genomic_DNA"/>
</dbReference>
<dbReference type="PhylomeDB" id="B4QWH3"/>
<dbReference type="OrthoDB" id="5830876at2759"/>
<gene>
    <name evidence="2" type="primary">Dsim\GD20768</name>
    <name evidence="2" type="ORF">Dsim_GD20768</name>
</gene>
<evidence type="ECO:0000313" key="3">
    <source>
        <dbReference type="Proteomes" id="UP000000304"/>
    </source>
</evidence>
<protein>
    <submittedName>
        <fullName evidence="2">GD20768</fullName>
    </submittedName>
</protein>
<evidence type="ECO:0000256" key="1">
    <source>
        <dbReference type="SAM" id="MobiDB-lite"/>
    </source>
</evidence>
<organism evidence="2 3">
    <name type="scientific">Drosophila simulans</name>
    <name type="common">Fruit fly</name>
    <dbReference type="NCBI Taxonomy" id="7240"/>
    <lineage>
        <taxon>Eukaryota</taxon>
        <taxon>Metazoa</taxon>
        <taxon>Ecdysozoa</taxon>
        <taxon>Arthropoda</taxon>
        <taxon>Hexapoda</taxon>
        <taxon>Insecta</taxon>
        <taxon>Pterygota</taxon>
        <taxon>Neoptera</taxon>
        <taxon>Endopterygota</taxon>
        <taxon>Diptera</taxon>
        <taxon>Brachycera</taxon>
        <taxon>Muscomorpha</taxon>
        <taxon>Ephydroidea</taxon>
        <taxon>Drosophilidae</taxon>
        <taxon>Drosophila</taxon>
        <taxon>Sophophora</taxon>
    </lineage>
</organism>
<accession>B4QWH3</accession>
<dbReference type="Bgee" id="FBgn0192234">
    <property type="expression patterns" value="Expressed in adult organism and 1 other cell type or tissue"/>
</dbReference>
<feature type="region of interest" description="Disordered" evidence="1">
    <location>
        <begin position="79"/>
        <end position="101"/>
    </location>
</feature>
<dbReference type="STRING" id="7240.B4QWH3"/>
<evidence type="ECO:0000313" key="2">
    <source>
        <dbReference type="EMBL" id="EDX13577.1"/>
    </source>
</evidence>
<dbReference type="AlphaFoldDB" id="B4QWH3"/>
<proteinExistence type="predicted"/>
<dbReference type="Proteomes" id="UP000000304">
    <property type="component" value="Chromosome 3R"/>
</dbReference>
<feature type="compositionally biased region" description="Basic and acidic residues" evidence="1">
    <location>
        <begin position="1"/>
        <end position="18"/>
    </location>
</feature>
<sequence length="133" mass="14295">MHRIHDDEYSDDAKESDFKGSIQKEISVKSRHQISIPDICSDAVKNNCFPPTGFLNSSIAFASHVVKCSSLASSIEESSTAAPAARIQSPHAHAGSAYDGSRSRSGLLQCARVHIRAGEAHVLRRGEVHAVEG</sequence>
<feature type="region of interest" description="Disordered" evidence="1">
    <location>
        <begin position="1"/>
        <end position="20"/>
    </location>
</feature>
<name>B4QWH3_DROSI</name>